<comment type="caution">
    <text evidence="8">The sequence shown here is derived from an EMBL/GenBank/DDBJ whole genome shotgun (WGS) entry which is preliminary data.</text>
</comment>
<feature type="transmembrane region" description="Helical" evidence="6">
    <location>
        <begin position="335"/>
        <end position="358"/>
    </location>
</feature>
<feature type="region of interest" description="Disordered" evidence="5">
    <location>
        <begin position="537"/>
        <end position="563"/>
    </location>
</feature>
<dbReference type="InterPro" id="IPR000620">
    <property type="entry name" value="EamA_dom"/>
</dbReference>
<evidence type="ECO:0000256" key="6">
    <source>
        <dbReference type="SAM" id="Phobius"/>
    </source>
</evidence>
<comment type="subcellular location">
    <subcellularLocation>
        <location evidence="1">Membrane</location>
        <topology evidence="1">Multi-pass membrane protein</topology>
    </subcellularLocation>
</comment>
<feature type="compositionally biased region" description="Basic and acidic residues" evidence="5">
    <location>
        <begin position="1"/>
        <end position="12"/>
    </location>
</feature>
<feature type="transmembrane region" description="Helical" evidence="6">
    <location>
        <begin position="170"/>
        <end position="191"/>
    </location>
</feature>
<keyword evidence="9" id="KW-1185">Reference proteome</keyword>
<feature type="region of interest" description="Disordered" evidence="5">
    <location>
        <begin position="284"/>
        <end position="326"/>
    </location>
</feature>
<evidence type="ECO:0000256" key="3">
    <source>
        <dbReference type="ARBA" id="ARBA00022989"/>
    </source>
</evidence>
<accession>A0ABR3DC06</accession>
<sequence>MSRYDNLPDSKTDINPYPGADSYAMISSSSSSPSSSSPDFIDKAPGPAKGHNNNNLTIPDLSTFHPSALRSLTTSPFSEHELLSPSFQHIRRTLSRSPSPSRSLQHGPNGPNPSNPKSQIINFLHRNRPLFQVAIAQLFGALMNLSARLLELSGEGEGGQEKEGKAGMHPFQILFARMFLTSLLSLLYMHWKKVEFAPWGRREVRWLLVLRGVTGFFGIFPLWYSMLYLPIAEATVITFLAPSLSGYLSHLLLKDPFTKKEQIASFVALAGVVLIARPISFLFSSSSSSSSSPATLTVSSSPSPSSNSSPNNLTSPTTTTTTNNITDDIPPSLRLLGIASALLSVLGASAAFTTIRALGPSTHPLISVNYFSLWCTFVSLLALLLCPLLGIGQEATDLVPAIRWGLPRGVYQWGLLIGLGVAGFVMQFLLTSGLGAGPGKDGDGGKMVGEGEGDRVGRRGTITKGATKSNRATAMIYTQMLFAAGFDKWVFGRTMSGWSVVGCGLIVGSALWAVLGKETGAEKEGVRGGQEGADLEMAGGMRETRRESGEEEEEVEEYSRWDKSVTQVDKQEDSVTVTFNDGTSTSGTLLVAFNGANSVIRRVLFPEEQYPRYRIPPFKSLVCNAPACTEVKRLDLTDWAPPNGLRSPGRVALVGDALHPMAMYRGESANHAILDVLEFAQQVFPYLEDTTAELRDAIDRYEDLVVARAHPAVFASRQACIDAHWWERINCNSPLLSKRAPNVEFEEDVRIWSD</sequence>
<feature type="compositionally biased region" description="Gly residues" evidence="5">
    <location>
        <begin position="439"/>
        <end position="450"/>
    </location>
</feature>
<organism evidence="8 9">
    <name type="scientific">Neurospora intermedia</name>
    <dbReference type="NCBI Taxonomy" id="5142"/>
    <lineage>
        <taxon>Eukaryota</taxon>
        <taxon>Fungi</taxon>
        <taxon>Dikarya</taxon>
        <taxon>Ascomycota</taxon>
        <taxon>Pezizomycotina</taxon>
        <taxon>Sordariomycetes</taxon>
        <taxon>Sordariomycetidae</taxon>
        <taxon>Sordariales</taxon>
        <taxon>Sordariaceae</taxon>
        <taxon>Neurospora</taxon>
    </lineage>
</organism>
<dbReference type="InterPro" id="IPR036188">
    <property type="entry name" value="FAD/NAD-bd_sf"/>
</dbReference>
<keyword evidence="2 6" id="KW-0812">Transmembrane</keyword>
<feature type="transmembrane region" description="Helical" evidence="6">
    <location>
        <begin position="410"/>
        <end position="430"/>
    </location>
</feature>
<dbReference type="EMBL" id="JAVLET010000004">
    <property type="protein sequence ID" value="KAL0470216.1"/>
    <property type="molecule type" value="Genomic_DNA"/>
</dbReference>
<feature type="compositionally biased region" description="Low complexity" evidence="5">
    <location>
        <begin position="27"/>
        <end position="38"/>
    </location>
</feature>
<feature type="region of interest" description="Disordered" evidence="5">
    <location>
        <begin position="91"/>
        <end position="119"/>
    </location>
</feature>
<evidence type="ECO:0000256" key="4">
    <source>
        <dbReference type="ARBA" id="ARBA00023136"/>
    </source>
</evidence>
<evidence type="ECO:0000256" key="1">
    <source>
        <dbReference type="ARBA" id="ARBA00004141"/>
    </source>
</evidence>
<dbReference type="PANTHER" id="PTHR22911">
    <property type="entry name" value="ACYL-MALONYL CONDENSING ENZYME-RELATED"/>
    <property type="match status" value="1"/>
</dbReference>
<feature type="transmembrane region" description="Helical" evidence="6">
    <location>
        <begin position="370"/>
        <end position="390"/>
    </location>
</feature>
<name>A0ABR3DC06_NEUIN</name>
<reference evidence="8 9" key="1">
    <citation type="submission" date="2023-09" db="EMBL/GenBank/DDBJ databases">
        <title>Multi-omics analysis of a traditional fermented food reveals byproduct-associated fungal strains for waste-to-food upcycling.</title>
        <authorList>
            <consortium name="Lawrence Berkeley National Laboratory"/>
            <person name="Rekdal V.M."/>
            <person name="Villalobos-Escobedo J.M."/>
            <person name="Rodriguez-Valeron N."/>
            <person name="Garcia M.O."/>
            <person name="Vasquez D.P."/>
            <person name="Damayanti I."/>
            <person name="Sorensen P.M."/>
            <person name="Baidoo E.E."/>
            <person name="De Carvalho A.C."/>
            <person name="Riley R."/>
            <person name="Lipzen A."/>
            <person name="He G."/>
            <person name="Yan M."/>
            <person name="Haridas S."/>
            <person name="Daum C."/>
            <person name="Yoshinaga Y."/>
            <person name="Ng V."/>
            <person name="Grigoriev I.V."/>
            <person name="Munk R."/>
            <person name="Nuraida L."/>
            <person name="Wijaya C.H."/>
            <person name="Morales P.-C."/>
            <person name="Keasling J.D."/>
        </authorList>
    </citation>
    <scope>NUCLEOTIDE SEQUENCE [LARGE SCALE GENOMIC DNA]</scope>
    <source>
        <strain evidence="8 9">FGSC 2613</strain>
    </source>
</reference>
<protein>
    <recommendedName>
        <fullName evidence="7">EamA domain-containing protein</fullName>
    </recommendedName>
</protein>
<dbReference type="InterPro" id="IPR037185">
    <property type="entry name" value="EmrE-like"/>
</dbReference>
<evidence type="ECO:0000313" key="8">
    <source>
        <dbReference type="EMBL" id="KAL0470216.1"/>
    </source>
</evidence>
<dbReference type="Pfam" id="PF00892">
    <property type="entry name" value="EamA"/>
    <property type="match status" value="1"/>
</dbReference>
<feature type="domain" description="EamA" evidence="7">
    <location>
        <begin position="166"/>
        <end position="276"/>
    </location>
</feature>
<dbReference type="Proteomes" id="UP001451303">
    <property type="component" value="Unassembled WGS sequence"/>
</dbReference>
<feature type="compositionally biased region" description="Low complexity" evidence="5">
    <location>
        <begin position="284"/>
        <end position="324"/>
    </location>
</feature>
<feature type="region of interest" description="Disordered" evidence="5">
    <location>
        <begin position="439"/>
        <end position="463"/>
    </location>
</feature>
<keyword evidence="4 6" id="KW-0472">Membrane</keyword>
<feature type="transmembrane region" description="Helical" evidence="6">
    <location>
        <begin position="230"/>
        <end position="251"/>
    </location>
</feature>
<feature type="region of interest" description="Disordered" evidence="5">
    <location>
        <begin position="1"/>
        <end position="59"/>
    </location>
</feature>
<keyword evidence="3 6" id="KW-1133">Transmembrane helix</keyword>
<evidence type="ECO:0000259" key="7">
    <source>
        <dbReference type="Pfam" id="PF00892"/>
    </source>
</evidence>
<dbReference type="PANTHER" id="PTHR22911:SF6">
    <property type="entry name" value="SOLUTE CARRIER FAMILY 35 MEMBER G1"/>
    <property type="match status" value="1"/>
</dbReference>
<gene>
    <name evidence="8" type="ORF">QR685DRAFT_571368</name>
</gene>
<feature type="transmembrane region" description="Helical" evidence="6">
    <location>
        <begin position="203"/>
        <end position="224"/>
    </location>
</feature>
<feature type="compositionally biased region" description="Low complexity" evidence="5">
    <location>
        <begin position="95"/>
        <end position="109"/>
    </location>
</feature>
<feature type="transmembrane region" description="Helical" evidence="6">
    <location>
        <begin position="497"/>
        <end position="515"/>
    </location>
</feature>
<evidence type="ECO:0000256" key="5">
    <source>
        <dbReference type="SAM" id="MobiDB-lite"/>
    </source>
</evidence>
<dbReference type="Gene3D" id="3.50.50.60">
    <property type="entry name" value="FAD/NAD(P)-binding domain"/>
    <property type="match status" value="2"/>
</dbReference>
<proteinExistence type="predicted"/>
<dbReference type="SUPFAM" id="SSF103481">
    <property type="entry name" value="Multidrug resistance efflux transporter EmrE"/>
    <property type="match status" value="2"/>
</dbReference>
<dbReference type="SUPFAM" id="SSF51905">
    <property type="entry name" value="FAD/NAD(P)-binding domain"/>
    <property type="match status" value="1"/>
</dbReference>
<evidence type="ECO:0000256" key="2">
    <source>
        <dbReference type="ARBA" id="ARBA00022692"/>
    </source>
</evidence>
<evidence type="ECO:0000313" key="9">
    <source>
        <dbReference type="Proteomes" id="UP001451303"/>
    </source>
</evidence>